<dbReference type="SUPFAM" id="SSF46785">
    <property type="entry name" value="Winged helix' DNA-binding domain"/>
    <property type="match status" value="1"/>
</dbReference>
<dbReference type="PANTHER" id="PTHR28637">
    <property type="entry name" value="DNA REPLICATION FACTOR CDT1"/>
    <property type="match status" value="1"/>
</dbReference>
<evidence type="ECO:0000259" key="4">
    <source>
        <dbReference type="SMART" id="SM01075"/>
    </source>
</evidence>
<dbReference type="GO" id="GO:0071163">
    <property type="term" value="P:DNA replication preinitiation complex assembly"/>
    <property type="evidence" value="ECO:0007669"/>
    <property type="project" value="InterPro"/>
</dbReference>
<comment type="caution">
    <text evidence="5">The sequence shown here is derived from an EMBL/GenBank/DDBJ whole genome shotgun (WGS) entry which is preliminary data.</text>
</comment>
<dbReference type="AlphaFoldDB" id="A0A835PWV3"/>
<feature type="region of interest" description="Disordered" evidence="3">
    <location>
        <begin position="45"/>
        <end position="77"/>
    </location>
</feature>
<dbReference type="GO" id="GO:0000076">
    <property type="term" value="P:DNA replication checkpoint signaling"/>
    <property type="evidence" value="ECO:0007669"/>
    <property type="project" value="TreeGrafter"/>
</dbReference>
<evidence type="ECO:0000256" key="1">
    <source>
        <dbReference type="ARBA" id="ARBA00008356"/>
    </source>
</evidence>
<comment type="similarity">
    <text evidence="1">Belongs to the Cdt1 family.</text>
</comment>
<evidence type="ECO:0000313" key="5">
    <source>
        <dbReference type="EMBL" id="KAG0461840.1"/>
    </source>
</evidence>
<dbReference type="GO" id="GO:0003677">
    <property type="term" value="F:DNA binding"/>
    <property type="evidence" value="ECO:0007669"/>
    <property type="project" value="InterPro"/>
</dbReference>
<gene>
    <name evidence="5" type="ORF">HPP92_020316</name>
</gene>
<dbReference type="GO" id="GO:0005634">
    <property type="term" value="C:nucleus"/>
    <property type="evidence" value="ECO:0007669"/>
    <property type="project" value="TreeGrafter"/>
</dbReference>
<evidence type="ECO:0000313" key="6">
    <source>
        <dbReference type="Proteomes" id="UP000639772"/>
    </source>
</evidence>
<keyword evidence="2" id="KW-0131">Cell cycle</keyword>
<dbReference type="GO" id="GO:0070182">
    <property type="term" value="F:DNA polymerase binding"/>
    <property type="evidence" value="ECO:0007669"/>
    <property type="project" value="TreeGrafter"/>
</dbReference>
<sequence>MDRETQEKQTSIGFRCRKILPGEEKCANECLEIIKNIESSIVDDGENCISSPTPEKPDRKLTMKEKQRDRSSSQHILSETPSAEVALKFAELPDKFKALADLFDRMGTSIRLLGLRRRLTIFKNIRTQVELLSKREFTYSHLAQMKYVFPDAIQLEKVLIHDEKSLCMMPDLKVKLLFDVVGSPSCPGQSTSKFLCETFRLRLLQLFQFNHANDAEIPEAMLPEPFNHRSNDEYFDSLSEELFDEIPQQTSVELDSFSSMSHFSSSFRKHFCHKVIVPKAEQTKIIASTSPSAIVHHGESKTRKNLCTILDKDSVTSLPTCSSISGAVCTPIHDPFEKTPAKGASPSHEPLAELTYYPTTCVVSRSCESSPLNLVKVGGDFMAETPALQTPKRPMPIATKISVNTIEKSAHEPKTNPSARRTLVYSPMKMDSSKSKLDFDAVEGTNIDEHSSIDNHSSKRSSCGIDTNMTCDGTSSANDKCKATLDSLRATFDMIHHISKSTDCSLITKQELVHKIISNNLDIEDTSEVEEQLGLLEDLLPELMSKKSTSNGDFIYCIKHVVDAAATVRSKLSNGLEKVW</sequence>
<name>A0A835PWV3_VANPL</name>
<dbReference type="PANTHER" id="PTHR28637:SF13">
    <property type="entry name" value="EXPRESSED PROTEIN"/>
    <property type="match status" value="1"/>
</dbReference>
<dbReference type="Gene3D" id="1.10.10.1420">
    <property type="entry name" value="DNA replication factor Cdt1, C-terminal WH domain"/>
    <property type="match status" value="1"/>
</dbReference>
<dbReference type="OrthoDB" id="341730at2759"/>
<dbReference type="Proteomes" id="UP000639772">
    <property type="component" value="Chromosome 11"/>
</dbReference>
<dbReference type="InterPro" id="IPR038090">
    <property type="entry name" value="Cdt1_C_WH_dom_sf"/>
</dbReference>
<dbReference type="GO" id="GO:0000278">
    <property type="term" value="P:mitotic cell cycle"/>
    <property type="evidence" value="ECO:0007669"/>
    <property type="project" value="TreeGrafter"/>
</dbReference>
<feature type="compositionally biased region" description="Basic and acidic residues" evidence="3">
    <location>
        <begin position="55"/>
        <end position="72"/>
    </location>
</feature>
<feature type="domain" description="CDT1 Geminin-binding" evidence="4">
    <location>
        <begin position="92"/>
        <end position="224"/>
    </location>
</feature>
<dbReference type="InterPro" id="IPR036390">
    <property type="entry name" value="WH_DNA-bd_sf"/>
</dbReference>
<organism evidence="5 6">
    <name type="scientific">Vanilla planifolia</name>
    <name type="common">Vanilla</name>
    <dbReference type="NCBI Taxonomy" id="51239"/>
    <lineage>
        <taxon>Eukaryota</taxon>
        <taxon>Viridiplantae</taxon>
        <taxon>Streptophyta</taxon>
        <taxon>Embryophyta</taxon>
        <taxon>Tracheophyta</taxon>
        <taxon>Spermatophyta</taxon>
        <taxon>Magnoliopsida</taxon>
        <taxon>Liliopsida</taxon>
        <taxon>Asparagales</taxon>
        <taxon>Orchidaceae</taxon>
        <taxon>Vanilloideae</taxon>
        <taxon>Vanilleae</taxon>
        <taxon>Vanilla</taxon>
    </lineage>
</organism>
<reference evidence="5 6" key="1">
    <citation type="journal article" date="2020" name="Nat. Food">
        <title>A phased Vanilla planifolia genome enables genetic improvement of flavour and production.</title>
        <authorList>
            <person name="Hasing T."/>
            <person name="Tang H."/>
            <person name="Brym M."/>
            <person name="Khazi F."/>
            <person name="Huang T."/>
            <person name="Chambers A.H."/>
        </authorList>
    </citation>
    <scope>NUCLEOTIDE SEQUENCE [LARGE SCALE GENOMIC DNA]</scope>
    <source>
        <tissue evidence="5">Leaf</tissue>
    </source>
</reference>
<proteinExistence type="inferred from homology"/>
<dbReference type="InterPro" id="IPR014939">
    <property type="entry name" value="CDT1_Gemini-bd-like"/>
</dbReference>
<evidence type="ECO:0000256" key="2">
    <source>
        <dbReference type="ARBA" id="ARBA00023306"/>
    </source>
</evidence>
<dbReference type="SMART" id="SM01075">
    <property type="entry name" value="CDT1"/>
    <property type="match status" value="1"/>
</dbReference>
<dbReference type="EMBL" id="JADCNM010000011">
    <property type="protein sequence ID" value="KAG0461840.1"/>
    <property type="molecule type" value="Genomic_DNA"/>
</dbReference>
<dbReference type="Pfam" id="PF08839">
    <property type="entry name" value="CDT1"/>
    <property type="match status" value="1"/>
</dbReference>
<dbReference type="InterPro" id="IPR032054">
    <property type="entry name" value="Cdt1_C"/>
</dbReference>
<dbReference type="InterPro" id="IPR045173">
    <property type="entry name" value="Cdt1"/>
</dbReference>
<dbReference type="Pfam" id="PF16679">
    <property type="entry name" value="CDT1_C"/>
    <property type="match status" value="1"/>
</dbReference>
<protein>
    <recommendedName>
        <fullName evidence="4">CDT1 Geminin-binding domain-containing protein</fullName>
    </recommendedName>
</protein>
<accession>A0A835PWV3</accession>
<evidence type="ECO:0000256" key="3">
    <source>
        <dbReference type="SAM" id="MobiDB-lite"/>
    </source>
</evidence>
<dbReference type="GO" id="GO:0030174">
    <property type="term" value="P:regulation of DNA-templated DNA replication initiation"/>
    <property type="evidence" value="ECO:0007669"/>
    <property type="project" value="InterPro"/>
</dbReference>